<dbReference type="InterPro" id="IPR047664">
    <property type="entry name" value="SWEET"/>
</dbReference>
<evidence type="ECO:0000256" key="5">
    <source>
        <dbReference type="ARBA" id="ARBA00022692"/>
    </source>
</evidence>
<gene>
    <name evidence="10" type="ORF">WJX75_003628</name>
</gene>
<keyword evidence="6" id="KW-0677">Repeat</keyword>
<evidence type="ECO:0000256" key="1">
    <source>
        <dbReference type="ARBA" id="ARBA00004127"/>
    </source>
</evidence>
<sequence>MASPLSGLLRAIKQRSSANFHLGLCLLGLLSSAMWTIYAGTERNLYLGIPNFLGALLSCASLLVFFVFPRSAPQAPLQQDQARARTAAAAVELGGGQTAAQ</sequence>
<organism evidence="10 11">
    <name type="scientific">Coccomyxa subellipsoidea</name>
    <dbReference type="NCBI Taxonomy" id="248742"/>
    <lineage>
        <taxon>Eukaryota</taxon>
        <taxon>Viridiplantae</taxon>
        <taxon>Chlorophyta</taxon>
        <taxon>core chlorophytes</taxon>
        <taxon>Trebouxiophyceae</taxon>
        <taxon>Trebouxiophyceae incertae sedis</taxon>
        <taxon>Coccomyxaceae</taxon>
        <taxon>Coccomyxa</taxon>
    </lineage>
</organism>
<reference evidence="10 11" key="1">
    <citation type="journal article" date="2024" name="Nat. Commun.">
        <title>Phylogenomics reveals the evolutionary origins of lichenization in chlorophyte algae.</title>
        <authorList>
            <person name="Puginier C."/>
            <person name="Libourel C."/>
            <person name="Otte J."/>
            <person name="Skaloud P."/>
            <person name="Haon M."/>
            <person name="Grisel S."/>
            <person name="Petersen M."/>
            <person name="Berrin J.G."/>
            <person name="Delaux P.M."/>
            <person name="Dal Grande F."/>
            <person name="Keller J."/>
        </authorList>
    </citation>
    <scope>NUCLEOTIDE SEQUENCE [LARGE SCALE GENOMIC DNA]</scope>
    <source>
        <strain evidence="10 11">SAG 216-7</strain>
    </source>
</reference>
<keyword evidence="4" id="KW-0762">Sugar transport</keyword>
<feature type="transmembrane region" description="Helical" evidence="9">
    <location>
        <begin position="45"/>
        <end position="68"/>
    </location>
</feature>
<dbReference type="PANTHER" id="PTHR10791">
    <property type="entry name" value="RAG1-ACTIVATING PROTEIN 1"/>
    <property type="match status" value="1"/>
</dbReference>
<keyword evidence="11" id="KW-1185">Reference proteome</keyword>
<dbReference type="Gene3D" id="1.20.1280.290">
    <property type="match status" value="1"/>
</dbReference>
<evidence type="ECO:0000256" key="4">
    <source>
        <dbReference type="ARBA" id="ARBA00022597"/>
    </source>
</evidence>
<comment type="similarity">
    <text evidence="2">Belongs to the SWEET sugar transporter family.</text>
</comment>
<dbReference type="Pfam" id="PF03083">
    <property type="entry name" value="MtN3_slv"/>
    <property type="match status" value="1"/>
</dbReference>
<accession>A0ABR2YBF0</accession>
<dbReference type="EMBL" id="JALJOT010000017">
    <property type="protein sequence ID" value="KAK9901588.1"/>
    <property type="molecule type" value="Genomic_DNA"/>
</dbReference>
<evidence type="ECO:0000256" key="9">
    <source>
        <dbReference type="SAM" id="Phobius"/>
    </source>
</evidence>
<evidence type="ECO:0000313" key="11">
    <source>
        <dbReference type="Proteomes" id="UP001491310"/>
    </source>
</evidence>
<evidence type="ECO:0000256" key="6">
    <source>
        <dbReference type="ARBA" id="ARBA00022737"/>
    </source>
</evidence>
<name>A0ABR2YBF0_9CHLO</name>
<feature type="transmembrane region" description="Helical" evidence="9">
    <location>
        <begin position="20"/>
        <end position="39"/>
    </location>
</feature>
<dbReference type="Proteomes" id="UP001491310">
    <property type="component" value="Unassembled WGS sequence"/>
</dbReference>
<proteinExistence type="inferred from homology"/>
<protein>
    <submittedName>
        <fullName evidence="10">Uncharacterized protein</fullName>
    </submittedName>
</protein>
<keyword evidence="7 9" id="KW-1133">Transmembrane helix</keyword>
<keyword evidence="8 9" id="KW-0472">Membrane</keyword>
<comment type="subcellular location">
    <subcellularLocation>
        <location evidence="1">Endomembrane system</location>
        <topology evidence="1">Multi-pass membrane protein</topology>
    </subcellularLocation>
</comment>
<keyword evidence="3" id="KW-0813">Transport</keyword>
<evidence type="ECO:0000313" key="10">
    <source>
        <dbReference type="EMBL" id="KAK9901588.1"/>
    </source>
</evidence>
<keyword evidence="5 9" id="KW-0812">Transmembrane</keyword>
<evidence type="ECO:0000256" key="7">
    <source>
        <dbReference type="ARBA" id="ARBA00022989"/>
    </source>
</evidence>
<comment type="caution">
    <text evidence="10">The sequence shown here is derived from an EMBL/GenBank/DDBJ whole genome shotgun (WGS) entry which is preliminary data.</text>
</comment>
<evidence type="ECO:0000256" key="8">
    <source>
        <dbReference type="ARBA" id="ARBA00023136"/>
    </source>
</evidence>
<evidence type="ECO:0000256" key="2">
    <source>
        <dbReference type="ARBA" id="ARBA00007809"/>
    </source>
</evidence>
<dbReference type="InterPro" id="IPR004316">
    <property type="entry name" value="SWEET_rpt"/>
</dbReference>
<evidence type="ECO:0000256" key="3">
    <source>
        <dbReference type="ARBA" id="ARBA00022448"/>
    </source>
</evidence>